<dbReference type="EMBL" id="BJTG01000009">
    <property type="protein sequence ID" value="GEJ58761.1"/>
    <property type="molecule type" value="Genomic_DNA"/>
</dbReference>
<feature type="domain" description="DDH" evidence="1">
    <location>
        <begin position="65"/>
        <end position="208"/>
    </location>
</feature>
<dbReference type="AlphaFoldDB" id="A0A7I9VQY3"/>
<dbReference type="Proteomes" id="UP000503640">
    <property type="component" value="Unassembled WGS sequence"/>
</dbReference>
<dbReference type="PANTHER" id="PTHR47618">
    <property type="entry name" value="BIFUNCTIONAL OLIGORIBONUCLEASE AND PAP PHOSPHATASE NRNA"/>
    <property type="match status" value="1"/>
</dbReference>
<dbReference type="Gene3D" id="3.90.1640.10">
    <property type="entry name" value="inorganic pyrophosphatase (n-terminal core)"/>
    <property type="match status" value="1"/>
</dbReference>
<reference evidence="4" key="1">
    <citation type="journal article" date="2020" name="Appl. Environ. Microbiol.">
        <title>Diazotrophic Anaeromyxobacter Isolates from Soils.</title>
        <authorList>
            <person name="Masuda Y."/>
            <person name="Yamanaka H."/>
            <person name="Xu Z.X."/>
            <person name="Shiratori Y."/>
            <person name="Aono T."/>
            <person name="Amachi S."/>
            <person name="Senoo K."/>
            <person name="Itoh H."/>
        </authorList>
    </citation>
    <scope>NUCLEOTIDE SEQUENCE [LARGE SCALE GENOMIC DNA]</scope>
    <source>
        <strain evidence="4">R267</strain>
    </source>
</reference>
<evidence type="ECO:0000313" key="3">
    <source>
        <dbReference type="EMBL" id="GEJ58761.1"/>
    </source>
</evidence>
<dbReference type="InterPro" id="IPR001667">
    <property type="entry name" value="DDH_dom"/>
</dbReference>
<dbReference type="InterPro" id="IPR051319">
    <property type="entry name" value="Oligoribo/pAp-PDE_c-di-AMP_PDE"/>
</dbReference>
<evidence type="ECO:0000313" key="4">
    <source>
        <dbReference type="Proteomes" id="UP000503640"/>
    </source>
</evidence>
<name>A0A7I9VQY3_9BACT</name>
<gene>
    <name evidence="3" type="ORF">AMYX_35020</name>
</gene>
<accession>A0A7I9VQY3</accession>
<dbReference type="SUPFAM" id="SSF64182">
    <property type="entry name" value="DHH phosphoesterases"/>
    <property type="match status" value="1"/>
</dbReference>
<proteinExistence type="predicted"/>
<keyword evidence="4" id="KW-1185">Reference proteome</keyword>
<evidence type="ECO:0000259" key="2">
    <source>
        <dbReference type="Pfam" id="PF02272"/>
    </source>
</evidence>
<dbReference type="InterPro" id="IPR038763">
    <property type="entry name" value="DHH_sf"/>
</dbReference>
<feature type="domain" description="DHHA1" evidence="2">
    <location>
        <begin position="275"/>
        <end position="360"/>
    </location>
</feature>
<dbReference type="Pfam" id="PF01368">
    <property type="entry name" value="DHH"/>
    <property type="match status" value="1"/>
</dbReference>
<dbReference type="InterPro" id="IPR003156">
    <property type="entry name" value="DHHA1_dom"/>
</dbReference>
<organism evidence="3 4">
    <name type="scientific">Anaeromyxobacter diazotrophicus</name>
    <dbReference type="NCBI Taxonomy" id="2590199"/>
    <lineage>
        <taxon>Bacteria</taxon>
        <taxon>Pseudomonadati</taxon>
        <taxon>Myxococcota</taxon>
        <taxon>Myxococcia</taxon>
        <taxon>Myxococcales</taxon>
        <taxon>Cystobacterineae</taxon>
        <taxon>Anaeromyxobacteraceae</taxon>
        <taxon>Anaeromyxobacter</taxon>
    </lineage>
</organism>
<sequence length="383" mass="42564">MKPSPRGPLPPHHDVRARHAAALHRAPRMAVLRSKLTGEVRPGADPHRVKLERLVHYAKGHARALVLTHDNPDPDSIASAVALAHLLRQLAGVEAIVAYGGIVGRAENRALIRVLKLPVVPISRVVFDDHDLICMVDTQPEQGNHSLPARHFPDVVIDHHPERPETRLAPIADVGEQVGATSTVMVEYFRASGLPMPPQLATALYYGVKADTRDLGRQTTKADVDAYLWLFPMVDKEALGEIEHPRLPLEYFQLYHAAIERALVYEHAVVCDLVEVYAPDMVAEVAERFMFLEDVKWSVAFGEYQGQLYFSLRTSDRRMNAGRLIRDVIEEKGGSAGGHGSMAGARIPLSGMGPLARARFKAELVQRFLREFGVRARKGRRMV</sequence>
<dbReference type="PANTHER" id="PTHR47618:SF1">
    <property type="entry name" value="BIFUNCTIONAL OLIGORIBONUCLEASE AND PAP PHOSPHATASE NRNA"/>
    <property type="match status" value="1"/>
</dbReference>
<comment type="caution">
    <text evidence="3">The sequence shown here is derived from an EMBL/GenBank/DDBJ whole genome shotgun (WGS) entry which is preliminary data.</text>
</comment>
<dbReference type="Pfam" id="PF02272">
    <property type="entry name" value="DHHA1"/>
    <property type="match status" value="1"/>
</dbReference>
<evidence type="ECO:0000259" key="1">
    <source>
        <dbReference type="Pfam" id="PF01368"/>
    </source>
</evidence>
<dbReference type="GO" id="GO:0003676">
    <property type="term" value="F:nucleic acid binding"/>
    <property type="evidence" value="ECO:0007669"/>
    <property type="project" value="InterPro"/>
</dbReference>
<protein>
    <submittedName>
        <fullName evidence="3">DHH family phosphoesterase</fullName>
    </submittedName>
</protein>